<evidence type="ECO:0000313" key="3">
    <source>
        <dbReference type="EMBL" id="CAF0919535.1"/>
    </source>
</evidence>
<accession>A0A814B115</accession>
<evidence type="ECO:0000313" key="5">
    <source>
        <dbReference type="Proteomes" id="UP000663829"/>
    </source>
</evidence>
<feature type="non-terminal residue" evidence="3">
    <location>
        <position position="1"/>
    </location>
</feature>
<dbReference type="OrthoDB" id="6501018at2759"/>
<dbReference type="EMBL" id="CAJNOQ010001793">
    <property type="protein sequence ID" value="CAF0919535.1"/>
    <property type="molecule type" value="Genomic_DNA"/>
</dbReference>
<proteinExistence type="predicted"/>
<name>A0A814B115_9BILA</name>
<protein>
    <recommendedName>
        <fullName evidence="2">RAP domain-containing protein</fullName>
    </recommendedName>
</protein>
<evidence type="ECO:0000256" key="1">
    <source>
        <dbReference type="SAM" id="MobiDB-lite"/>
    </source>
</evidence>
<dbReference type="EMBL" id="CAJOBC010001793">
    <property type="protein sequence ID" value="CAF3699082.1"/>
    <property type="molecule type" value="Genomic_DNA"/>
</dbReference>
<feature type="region of interest" description="Disordered" evidence="1">
    <location>
        <begin position="53"/>
        <end position="92"/>
    </location>
</feature>
<evidence type="ECO:0000259" key="2">
    <source>
        <dbReference type="PROSITE" id="PS51286"/>
    </source>
</evidence>
<dbReference type="Proteomes" id="UP000681722">
    <property type="component" value="Unassembled WGS sequence"/>
</dbReference>
<reference evidence="3" key="1">
    <citation type="submission" date="2021-02" db="EMBL/GenBank/DDBJ databases">
        <authorList>
            <person name="Nowell W R."/>
        </authorList>
    </citation>
    <scope>NUCLEOTIDE SEQUENCE</scope>
</reference>
<feature type="compositionally biased region" description="Polar residues" evidence="1">
    <location>
        <begin position="53"/>
        <end position="66"/>
    </location>
</feature>
<evidence type="ECO:0000313" key="4">
    <source>
        <dbReference type="EMBL" id="CAF3699082.1"/>
    </source>
</evidence>
<feature type="domain" description="RAP" evidence="2">
    <location>
        <begin position="688"/>
        <end position="746"/>
    </location>
</feature>
<comment type="caution">
    <text evidence="3">The sequence shown here is derived from an EMBL/GenBank/DDBJ whole genome shotgun (WGS) entry which is preliminary data.</text>
</comment>
<dbReference type="InterPro" id="IPR013584">
    <property type="entry name" value="RAP"/>
</dbReference>
<organism evidence="3 5">
    <name type="scientific">Didymodactylos carnosus</name>
    <dbReference type="NCBI Taxonomy" id="1234261"/>
    <lineage>
        <taxon>Eukaryota</taxon>
        <taxon>Metazoa</taxon>
        <taxon>Spiralia</taxon>
        <taxon>Gnathifera</taxon>
        <taxon>Rotifera</taxon>
        <taxon>Eurotatoria</taxon>
        <taxon>Bdelloidea</taxon>
        <taxon>Philodinida</taxon>
        <taxon>Philodinidae</taxon>
        <taxon>Didymodactylos</taxon>
    </lineage>
</organism>
<dbReference type="Proteomes" id="UP000663829">
    <property type="component" value="Unassembled WGS sequence"/>
</dbReference>
<gene>
    <name evidence="3" type="ORF">GPM918_LOCUS9576</name>
    <name evidence="4" type="ORF">SRO942_LOCUS9577</name>
</gene>
<keyword evidence="5" id="KW-1185">Reference proteome</keyword>
<dbReference type="PROSITE" id="PS51286">
    <property type="entry name" value="RAP"/>
    <property type="match status" value="1"/>
</dbReference>
<feature type="region of interest" description="Disordered" evidence="1">
    <location>
        <begin position="128"/>
        <end position="181"/>
    </location>
</feature>
<feature type="compositionally biased region" description="Basic and acidic residues" evidence="1">
    <location>
        <begin position="67"/>
        <end position="85"/>
    </location>
</feature>
<dbReference type="AlphaFoldDB" id="A0A814B115"/>
<feature type="compositionally biased region" description="Low complexity" evidence="1">
    <location>
        <begin position="164"/>
        <end position="180"/>
    </location>
</feature>
<sequence>VRKMFRLIRPCSRLIPLTTSKTEYHTQTAVVTEQPPKKNSVRLRKIDVKQLFDDSSTTSQLPSSIKSETRKKPTPREAHASHDNFPDNDIINRNKINQQKISSKKYPSSKVNLTGDVSQRLESILHASPLSTTDNLFESPEQDQKERRQQQPYQEKQQDEQQKFSDSSQQQSATQQRSGSLTAMIRQSTNINELLSIFDKYILPVEFAIGLQKLCDLSSGDPDVLKIYLQSDDSRTRIEGLLLSFLSKFTDPEVVTAINFLMKFYIEDNEFTEKVSVGLSARLRRITVHQIVRILDLLKLHRHTAQWLHHIYNRLLTLAEGRYFEFDNIRDILAITYKLSYNDRLINRLDERILEIAETLTYDDWYKILINKSMLKRRDRTILRAACYHLLKSPILPLDKIRDSLFACSMLSIHDKIFLEKLIQDAYQQANDINDPFMLHSLVTSMGTLRLRHCELLDHLGTLLVENNHVFGTSQKCLHSFIRTCAAVNYNSTTLLDSLITDNKLNLNENTVLADMTEQTPTTSLTQVDADSIHNKNKIDLVWSLAILNRATPEHVSTVLEHYTFQHVQNEIANSKIASALKLLSIYSYSLQKFSRKFLKPPFSVEHLAQLTMKSSNIQEQLAKAVTTFAPENKFSKFSVITSNMIVIDCLMVVDKTGQPQDLSTIITGDSNNQAFNKVRIDENRFKVAIKCLDYQDKTLITKSISGSMALQYRLLTALGYKCVLIDYAEFSQIQLPADRGQYVQRKIKQSINVNNTDTQISQ</sequence>